<evidence type="ECO:0000256" key="4">
    <source>
        <dbReference type="SAM" id="SignalP"/>
    </source>
</evidence>
<organism evidence="5 6">
    <name type="scientific">Schleiferia thermophila</name>
    <dbReference type="NCBI Taxonomy" id="884107"/>
    <lineage>
        <taxon>Bacteria</taxon>
        <taxon>Pseudomonadati</taxon>
        <taxon>Bacteroidota</taxon>
        <taxon>Flavobacteriia</taxon>
        <taxon>Flavobacteriales</taxon>
        <taxon>Schleiferiaceae</taxon>
        <taxon>Schleiferia</taxon>
    </lineage>
</organism>
<keyword evidence="3 4" id="KW-0732">Signal</keyword>
<dbReference type="Gene3D" id="2.40.160.10">
    <property type="entry name" value="Porin"/>
    <property type="match status" value="1"/>
</dbReference>
<dbReference type="GO" id="GO:0016020">
    <property type="term" value="C:membrane"/>
    <property type="evidence" value="ECO:0007669"/>
    <property type="project" value="InterPro"/>
</dbReference>
<proteinExistence type="inferred from homology"/>
<sequence length="455" mass="52173">MFFFLIALGMQRAYAAANSTDTASADLQKFLMKGKVTGHMRTYFMATDNYRPLTDYYSLAMGAGIGYKTPVYKGITAGFSGFFLFNVLSNDLGAVDPLGRGKSRYELGNFDLQDPYNRANLERLESLFIRYLKGNSTITLGRQNLLTPFINPQDGRMRPSLQDGLWLEIKEWKHLHIQSGFFYGMSPRSSVSWFTVGQSIGFYPVGVNPNGTPSGYRNSIFSRYATIFNADIHLSKALKLSYWHYHVHNVFNLHFLQKEIRQKVNKHTILIAGLQSGYQTSSGNGGNSDTSKAYMLPGHTAAFFSFRMGAAVRSHQLTLNYTHILDRDRFLFPREWGIEPFYTFMARERNEGTANTHAFTLRYENRPKKHLMYGTAFGWYELPDVLNFRQNKYGLPSYNQLNIFLNYSFKGPLHGLNLQALYVYKGLVGNTHGDLRYVFNRVMMSNYNLIINYHI</sequence>
<feature type="chain" id="PRO_5016636552" evidence="4">
    <location>
        <begin position="16"/>
        <end position="455"/>
    </location>
</feature>
<comment type="similarity">
    <text evidence="1">Belongs to the outer membrane porin (Opr) (TC 1.B.25) family.</text>
</comment>
<reference evidence="5 6" key="1">
    <citation type="submission" date="2018-07" db="EMBL/GenBank/DDBJ databases">
        <title>Genomic Encyclopedia of Type Strains, Phase IV (KMG-IV): sequencing the most valuable type-strain genomes for metagenomic binning, comparative biology and taxonomic classification.</title>
        <authorList>
            <person name="Goeker M."/>
        </authorList>
    </citation>
    <scope>NUCLEOTIDE SEQUENCE [LARGE SCALE GENOMIC DNA]</scope>
    <source>
        <strain evidence="5 6">DSM 21410</strain>
    </source>
</reference>
<accession>A0A368ZZ79</accession>
<feature type="signal peptide" evidence="4">
    <location>
        <begin position="1"/>
        <end position="15"/>
    </location>
</feature>
<evidence type="ECO:0000256" key="3">
    <source>
        <dbReference type="ARBA" id="ARBA00022729"/>
    </source>
</evidence>
<dbReference type="InterPro" id="IPR005318">
    <property type="entry name" value="OM_porin_bac"/>
</dbReference>
<dbReference type="Proteomes" id="UP000253517">
    <property type="component" value="Unassembled WGS sequence"/>
</dbReference>
<evidence type="ECO:0000313" key="6">
    <source>
        <dbReference type="Proteomes" id="UP000253517"/>
    </source>
</evidence>
<protein>
    <submittedName>
        <fullName evidence="5">Outer membrane OprD family porin</fullName>
    </submittedName>
</protein>
<dbReference type="InterPro" id="IPR023614">
    <property type="entry name" value="Porin_dom_sf"/>
</dbReference>
<comment type="caution">
    <text evidence="5">The sequence shown here is derived from an EMBL/GenBank/DDBJ whole genome shotgun (WGS) entry which is preliminary data.</text>
</comment>
<keyword evidence="2" id="KW-0813">Transport</keyword>
<evidence type="ECO:0000256" key="2">
    <source>
        <dbReference type="ARBA" id="ARBA00022448"/>
    </source>
</evidence>
<dbReference type="Pfam" id="PF03573">
    <property type="entry name" value="OprD"/>
    <property type="match status" value="1"/>
</dbReference>
<evidence type="ECO:0000256" key="1">
    <source>
        <dbReference type="ARBA" id="ARBA00009075"/>
    </source>
</evidence>
<dbReference type="EMBL" id="QPJS01000004">
    <property type="protein sequence ID" value="RCX02261.1"/>
    <property type="molecule type" value="Genomic_DNA"/>
</dbReference>
<name>A0A368ZZ79_9FLAO</name>
<evidence type="ECO:0000313" key="5">
    <source>
        <dbReference type="EMBL" id="RCX02261.1"/>
    </source>
</evidence>
<gene>
    <name evidence="5" type="ORF">DES35_10420</name>
</gene>
<keyword evidence="6" id="KW-1185">Reference proteome</keyword>
<dbReference type="AlphaFoldDB" id="A0A368ZZ79"/>